<dbReference type="AlphaFoldDB" id="A0A939HIM1"/>
<evidence type="ECO:0000256" key="3">
    <source>
        <dbReference type="ARBA" id="ARBA00022643"/>
    </source>
</evidence>
<feature type="binding site" evidence="7">
    <location>
        <position position="155"/>
    </location>
    <ligand>
        <name>FMN</name>
        <dbReference type="ChEBI" id="CHEBI:58210"/>
    </ligand>
</feature>
<feature type="binding site" evidence="7">
    <location>
        <position position="274"/>
    </location>
    <ligand>
        <name>glyoxylate</name>
        <dbReference type="ChEBI" id="CHEBI:36655"/>
    </ligand>
</feature>
<dbReference type="InterPro" id="IPR008259">
    <property type="entry name" value="FMN_hydac_DH_AS"/>
</dbReference>
<dbReference type="Gene3D" id="3.20.20.70">
    <property type="entry name" value="Aldolase class I"/>
    <property type="match status" value="1"/>
</dbReference>
<keyword evidence="10" id="KW-1185">Reference proteome</keyword>
<keyword evidence="4" id="KW-0560">Oxidoreductase</keyword>
<protein>
    <submittedName>
        <fullName evidence="9">Alpha-hydroxy-acid oxidizing protein</fullName>
    </submittedName>
</protein>
<feature type="active site" description="Proton acceptor" evidence="6">
    <location>
        <position position="274"/>
    </location>
</feature>
<dbReference type="InterPro" id="IPR013785">
    <property type="entry name" value="Aldolase_TIM"/>
</dbReference>
<gene>
    <name evidence="9" type="ORF">J2D77_08055</name>
</gene>
<comment type="similarity">
    <text evidence="5">Belongs to the FMN-dependent alpha-hydroxy acid dehydrogenase family.</text>
</comment>
<name>A0A939HIM1_9PROT</name>
<proteinExistence type="inferred from homology"/>
<feature type="binding site" evidence="7">
    <location>
        <position position="277"/>
    </location>
    <ligand>
        <name>glyoxylate</name>
        <dbReference type="ChEBI" id="CHEBI:36655"/>
    </ligand>
</feature>
<feature type="binding site" evidence="7">
    <location>
        <position position="127"/>
    </location>
    <ligand>
        <name>FMN</name>
        <dbReference type="ChEBI" id="CHEBI:58210"/>
    </ligand>
</feature>
<dbReference type="PANTHER" id="PTHR10578">
    <property type="entry name" value="S -2-HYDROXY-ACID OXIDASE-RELATED"/>
    <property type="match status" value="1"/>
</dbReference>
<evidence type="ECO:0000256" key="4">
    <source>
        <dbReference type="ARBA" id="ARBA00023002"/>
    </source>
</evidence>
<dbReference type="PROSITE" id="PS51349">
    <property type="entry name" value="FMN_HYDROXY_ACID_DH_2"/>
    <property type="match status" value="1"/>
</dbReference>
<reference evidence="9" key="1">
    <citation type="submission" date="2021-03" db="EMBL/GenBank/DDBJ databases">
        <title>The complete genome sequence of Acetobacter sp. TBRC 12339.</title>
        <authorList>
            <person name="Charoenyingcharoen P."/>
            <person name="Yukphan P."/>
        </authorList>
    </citation>
    <scope>NUCLEOTIDE SEQUENCE</scope>
    <source>
        <strain evidence="9">TBRC 12339</strain>
    </source>
</reference>
<evidence type="ECO:0000313" key="9">
    <source>
        <dbReference type="EMBL" id="MBO1325100.1"/>
    </source>
</evidence>
<evidence type="ECO:0000256" key="6">
    <source>
        <dbReference type="PIRSR" id="PIRSR000138-1"/>
    </source>
</evidence>
<feature type="binding site" evidence="7">
    <location>
        <begin position="305"/>
        <end position="309"/>
    </location>
    <ligand>
        <name>FMN</name>
        <dbReference type="ChEBI" id="CHEBI:58210"/>
    </ligand>
</feature>
<feature type="binding site" evidence="7">
    <location>
        <position position="250"/>
    </location>
    <ligand>
        <name>FMN</name>
        <dbReference type="ChEBI" id="CHEBI:58210"/>
    </ligand>
</feature>
<dbReference type="PANTHER" id="PTHR10578:SF107">
    <property type="entry name" value="2-HYDROXYACID OXIDASE 1"/>
    <property type="match status" value="1"/>
</dbReference>
<feature type="binding site" evidence="7">
    <location>
        <position position="272"/>
    </location>
    <ligand>
        <name>FMN</name>
        <dbReference type="ChEBI" id="CHEBI:58210"/>
    </ligand>
</feature>
<keyword evidence="2 7" id="KW-0285">Flavoprotein</keyword>
<feature type="domain" description="FMN hydroxy acid dehydrogenase" evidence="8">
    <location>
        <begin position="1"/>
        <end position="379"/>
    </location>
</feature>
<accession>A0A939HIM1</accession>
<feature type="binding site" evidence="7">
    <location>
        <position position="23"/>
    </location>
    <ligand>
        <name>glyoxylate</name>
        <dbReference type="ChEBI" id="CHEBI:36655"/>
    </ligand>
</feature>
<dbReference type="SMART" id="SM01240">
    <property type="entry name" value="IMPDH"/>
    <property type="match status" value="1"/>
</dbReference>
<dbReference type="FunFam" id="3.20.20.70:FF:000029">
    <property type="entry name" value="L-lactate dehydrogenase"/>
    <property type="match status" value="1"/>
</dbReference>
<evidence type="ECO:0000256" key="5">
    <source>
        <dbReference type="ARBA" id="ARBA00024042"/>
    </source>
</evidence>
<evidence type="ECO:0000313" key="10">
    <source>
        <dbReference type="Proteomes" id="UP000664073"/>
    </source>
</evidence>
<dbReference type="GO" id="GO:0016614">
    <property type="term" value="F:oxidoreductase activity, acting on CH-OH group of donors"/>
    <property type="evidence" value="ECO:0007669"/>
    <property type="project" value="UniProtKB-ARBA"/>
</dbReference>
<dbReference type="RefSeq" id="WP_207845774.1">
    <property type="nucleotide sequence ID" value="NZ_JAFVMH010000003.1"/>
</dbReference>
<evidence type="ECO:0000256" key="7">
    <source>
        <dbReference type="PIRSR" id="PIRSR000138-2"/>
    </source>
</evidence>
<dbReference type="GO" id="GO:0010181">
    <property type="term" value="F:FMN binding"/>
    <property type="evidence" value="ECO:0007669"/>
    <property type="project" value="InterPro"/>
</dbReference>
<feature type="binding site" evidence="7">
    <location>
        <position position="164"/>
    </location>
    <ligand>
        <name>glyoxylate</name>
        <dbReference type="ChEBI" id="CHEBI:36655"/>
    </ligand>
</feature>
<feature type="binding site" evidence="7">
    <location>
        <begin position="76"/>
        <end position="78"/>
    </location>
    <ligand>
        <name>FMN</name>
        <dbReference type="ChEBI" id="CHEBI:58210"/>
    </ligand>
</feature>
<feature type="binding site" evidence="7">
    <location>
        <begin position="328"/>
        <end position="329"/>
    </location>
    <ligand>
        <name>FMN</name>
        <dbReference type="ChEBI" id="CHEBI:58210"/>
    </ligand>
</feature>
<evidence type="ECO:0000256" key="1">
    <source>
        <dbReference type="ARBA" id="ARBA00001917"/>
    </source>
</evidence>
<sequence length="401" mass="42318">MIISANERRRVARNRLPRWLFDYIDGGAGAETTLRRNTAALDRIGFVPFALRGAAEPSLKARVLGLDMDFPVALAPVGMAGLVSPVGEIAAARAAVGAGSAMCVSSFSLAGIEQIAASVDPARLMFQLYVFRDRAVTQDMLCRVWAAGIRTLVVTVDTPITPMRERDARNGFRSATGVSPRLAGQMLVRPRWLYGALRRSDRLIGNLVPYGMGTNLFAQAAAISRAMDPGLDWDDMARLRAQWKGRLVIKGVLHPQDTARAAALGVDGVVLSNHGGRQLDGAISAIEALPASLDAAQGRVEVCVDGGFRSGGDIIKALALGASAVWIGRPWVYGLATAGGQGVADVLASLRDGMRSTMTLLGAADLATLRASRAQCLQTESIQTGEGGAVVPFPRMAEATA</sequence>
<evidence type="ECO:0000259" key="8">
    <source>
        <dbReference type="PROSITE" id="PS51349"/>
    </source>
</evidence>
<dbReference type="InterPro" id="IPR000262">
    <property type="entry name" value="FMN-dep_DH"/>
</dbReference>
<dbReference type="CDD" id="cd02809">
    <property type="entry name" value="alpha_hydroxyacid_oxid_FMN"/>
    <property type="match status" value="1"/>
</dbReference>
<dbReference type="PIRSF" id="PIRSF000138">
    <property type="entry name" value="Al-hdrx_acd_dh"/>
    <property type="match status" value="1"/>
</dbReference>
<dbReference type="EMBL" id="JAFVMH010000003">
    <property type="protein sequence ID" value="MBO1325100.1"/>
    <property type="molecule type" value="Genomic_DNA"/>
</dbReference>
<dbReference type="InterPro" id="IPR012133">
    <property type="entry name" value="Alpha-hydoxy_acid_DH_FMN"/>
</dbReference>
<evidence type="ECO:0000256" key="2">
    <source>
        <dbReference type="ARBA" id="ARBA00022630"/>
    </source>
</evidence>
<dbReference type="Proteomes" id="UP000664073">
    <property type="component" value="Unassembled WGS sequence"/>
</dbReference>
<keyword evidence="3 7" id="KW-0288">FMN</keyword>
<dbReference type="PROSITE" id="PS00557">
    <property type="entry name" value="FMN_HYDROXY_ACID_DH_1"/>
    <property type="match status" value="1"/>
</dbReference>
<organism evidence="9 10">
    <name type="scientific">Acetobacter garciniae</name>
    <dbReference type="NCBI Taxonomy" id="2817435"/>
    <lineage>
        <taxon>Bacteria</taxon>
        <taxon>Pseudomonadati</taxon>
        <taxon>Pseudomonadota</taxon>
        <taxon>Alphaproteobacteria</taxon>
        <taxon>Acetobacterales</taxon>
        <taxon>Acetobacteraceae</taxon>
        <taxon>Acetobacter</taxon>
    </lineage>
</organism>
<comment type="caution">
    <text evidence="9">The sequence shown here is derived from an EMBL/GenBank/DDBJ whole genome shotgun (WGS) entry which is preliminary data.</text>
</comment>
<feature type="binding site" evidence="7">
    <location>
        <position position="105"/>
    </location>
    <ligand>
        <name>FMN</name>
        <dbReference type="ChEBI" id="CHEBI:58210"/>
    </ligand>
</feature>
<feature type="binding site" evidence="7">
    <location>
        <position position="129"/>
    </location>
    <ligand>
        <name>glyoxylate</name>
        <dbReference type="ChEBI" id="CHEBI:36655"/>
    </ligand>
</feature>
<dbReference type="SUPFAM" id="SSF51395">
    <property type="entry name" value="FMN-linked oxidoreductases"/>
    <property type="match status" value="1"/>
</dbReference>
<dbReference type="InterPro" id="IPR037396">
    <property type="entry name" value="FMN_HAD"/>
</dbReference>
<comment type="cofactor">
    <cofactor evidence="1">
        <name>FMN</name>
        <dbReference type="ChEBI" id="CHEBI:58210"/>
    </cofactor>
</comment>
<dbReference type="Pfam" id="PF01070">
    <property type="entry name" value="FMN_dh"/>
    <property type="match status" value="1"/>
</dbReference>